<reference evidence="3 4" key="1">
    <citation type="submission" date="2015-02" db="EMBL/GenBank/DDBJ databases">
        <authorList>
            <person name="Chooi Y.-H."/>
        </authorList>
    </citation>
    <scope>NUCLEOTIDE SEQUENCE [LARGE SCALE GENOMIC DNA]</scope>
    <source>
        <strain evidence="3">E3</strain>
    </source>
</reference>
<dbReference type="STRING" id="37360.A0A0G4INS4"/>
<gene>
    <name evidence="3" type="ORF">PBRA_005448</name>
</gene>
<name>A0A0G4INS4_PLABS</name>
<dbReference type="Pfam" id="PF06294">
    <property type="entry name" value="CH_2"/>
    <property type="match status" value="1"/>
</dbReference>
<dbReference type="InterPro" id="IPR001715">
    <property type="entry name" value="CH_dom"/>
</dbReference>
<evidence type="ECO:0000313" key="3">
    <source>
        <dbReference type="EMBL" id="CEO96844.1"/>
    </source>
</evidence>
<feature type="region of interest" description="Disordered" evidence="1">
    <location>
        <begin position="207"/>
        <end position="226"/>
    </location>
</feature>
<dbReference type="InterPro" id="IPR036872">
    <property type="entry name" value="CH_dom_sf"/>
</dbReference>
<accession>A0A0G4INS4</accession>
<dbReference type="PROSITE" id="PS50021">
    <property type="entry name" value="CH"/>
    <property type="match status" value="1"/>
</dbReference>
<organism evidence="3 4">
    <name type="scientific">Plasmodiophora brassicae</name>
    <name type="common">Clubroot disease agent</name>
    <dbReference type="NCBI Taxonomy" id="37360"/>
    <lineage>
        <taxon>Eukaryota</taxon>
        <taxon>Sar</taxon>
        <taxon>Rhizaria</taxon>
        <taxon>Endomyxa</taxon>
        <taxon>Phytomyxea</taxon>
        <taxon>Plasmodiophorida</taxon>
        <taxon>Plasmodiophoridae</taxon>
        <taxon>Plasmodiophora</taxon>
    </lineage>
</organism>
<dbReference type="AlphaFoldDB" id="A0A0G4INS4"/>
<protein>
    <recommendedName>
        <fullName evidence="2">Calponin-homology (CH) domain-containing protein</fullName>
    </recommendedName>
</protein>
<dbReference type="Proteomes" id="UP000039324">
    <property type="component" value="Unassembled WGS sequence"/>
</dbReference>
<evidence type="ECO:0000313" key="4">
    <source>
        <dbReference type="Proteomes" id="UP000039324"/>
    </source>
</evidence>
<dbReference type="Gene3D" id="1.10.418.10">
    <property type="entry name" value="Calponin-like domain"/>
    <property type="match status" value="1"/>
</dbReference>
<dbReference type="GO" id="GO:0005737">
    <property type="term" value="C:cytoplasm"/>
    <property type="evidence" value="ECO:0007669"/>
    <property type="project" value="UniProtKB-ARBA"/>
</dbReference>
<evidence type="ECO:0000256" key="1">
    <source>
        <dbReference type="SAM" id="MobiDB-lite"/>
    </source>
</evidence>
<feature type="compositionally biased region" description="Basic and acidic residues" evidence="1">
    <location>
        <begin position="207"/>
        <end position="217"/>
    </location>
</feature>
<keyword evidence="4" id="KW-1185">Reference proteome</keyword>
<sequence>MSQMARVWIREQGLTIPVTEDLPEAFANGYRFAQIMHRLGGISDDTFSRFRDKSTPAAILSNFSLLVSWLCRAFHLQVSQRTVNDIIAKRPNAAVRLLKRIRKASHASHSQVLDCGRALLVFVLIAEQVPRTSSSTTDSAGDDEADARERLLVTATLDKGVPVTDNVLLMRRFYEAQLAQERAFDRDQDEQLRRKRDAFLERYRAEQEHMHQRKVDRQTGAIASSQQAKVNRDRIFANERRELELELFVRGKRDRRRQALHSRAVHDMRDGLAEFDNILQLRSSVTEVPDDDDDARAPSAVPVPAPEDAATVLEFIERLAVKLPDPQATANESETIMKQLRARAQADRAARAERARRRRAALEKAVEGDESLEAVASANGDAELGPVEVDVDGLEKAWERRRLKDGFDADDRLAAHRAWREAFQRMCDEVDAASADERTALQNELLERARRSREHVQDQARRSHMAFCTGIVSRLVAASVRIAGHRQASPGALVDRDAFLRWFHAVQNDDHGGKVSVATPTVEPDTDLFANDPDPTAHDNAVSSYLSSSTTTGTLQGSPYLDEVRSVVGAGRPRPASRAPLVPVKLALIAAGDATLPAPLSSSFLLDHVSFDAYLDRLKQGAEVGAETDADWRKSTQKALNHPKNAPGIPLLVEIATRLAASCASSSWIITGLPPAVADEFAQAQPPDSPLHVLNPEPGPDDLDRQITRIVTESEASAGKVFVPEKAPGAIDYDSAVNLLQCWTNIIDQEYRQVVREHVRQSLQLIDSAKRYAQGDVDEFVSALNDCADFNNVSARIVANMPNDDIEQVLWDAAEQHCDRLEGILEQSKRPAWAQRIRERHQLVMDGLELGERIYRGRARQWGEECLRAKSGEDATEAAIGCIAHVKGSVASDQAASPGVAALHAEFDAALNSILESAATCQDSLIRERVTLDDEWIRECCATLNDRKARPARPVIPGIPIPK</sequence>
<dbReference type="InterPro" id="IPR010441">
    <property type="entry name" value="CH_2"/>
</dbReference>
<feature type="domain" description="Calponin-homology (CH)" evidence="2">
    <location>
        <begin position="1"/>
        <end position="106"/>
    </location>
</feature>
<proteinExistence type="predicted"/>
<evidence type="ECO:0000259" key="2">
    <source>
        <dbReference type="PROSITE" id="PS50021"/>
    </source>
</evidence>
<dbReference type="EMBL" id="CDSF01000077">
    <property type="protein sequence ID" value="CEO96844.1"/>
    <property type="molecule type" value="Genomic_DNA"/>
</dbReference>